<comment type="caution">
    <text evidence="1">The sequence shown here is derived from an EMBL/GenBank/DDBJ whole genome shotgun (WGS) entry which is preliminary data.</text>
</comment>
<sequence>MVFKEVSEF</sequence>
<name>A0A5J4PP05_9EUKA</name>
<evidence type="ECO:0000313" key="2">
    <source>
        <dbReference type="Proteomes" id="UP000324800"/>
    </source>
</evidence>
<accession>A0A5J4PP05</accession>
<dbReference type="Proteomes" id="UP000324800">
    <property type="component" value="Unassembled WGS sequence"/>
</dbReference>
<feature type="non-terminal residue" evidence="1">
    <location>
        <position position="9"/>
    </location>
</feature>
<proteinExistence type="predicted"/>
<reference evidence="1 2" key="1">
    <citation type="submission" date="2019-03" db="EMBL/GenBank/DDBJ databases">
        <title>Single cell metagenomics reveals metabolic interactions within the superorganism composed of flagellate Streblomastix strix and complex community of Bacteroidetes bacteria on its surface.</title>
        <authorList>
            <person name="Treitli S.C."/>
            <person name="Kolisko M."/>
            <person name="Husnik F."/>
            <person name="Keeling P."/>
            <person name="Hampl V."/>
        </authorList>
    </citation>
    <scope>NUCLEOTIDE SEQUENCE [LARGE SCALE GENOMIC DNA]</scope>
    <source>
        <strain evidence="1">ST1C</strain>
    </source>
</reference>
<gene>
    <name evidence="1" type="ORF">EZS28_056284</name>
</gene>
<organism evidence="1 2">
    <name type="scientific">Streblomastix strix</name>
    <dbReference type="NCBI Taxonomy" id="222440"/>
    <lineage>
        <taxon>Eukaryota</taxon>
        <taxon>Metamonada</taxon>
        <taxon>Preaxostyla</taxon>
        <taxon>Oxymonadida</taxon>
        <taxon>Streblomastigidae</taxon>
        <taxon>Streblomastix</taxon>
    </lineage>
</organism>
<protein>
    <submittedName>
        <fullName evidence="1">Uncharacterized protein</fullName>
    </submittedName>
</protein>
<dbReference type="EMBL" id="SNRW01049667">
    <property type="protein sequence ID" value="KAA6310598.1"/>
    <property type="molecule type" value="Genomic_DNA"/>
</dbReference>
<evidence type="ECO:0000313" key="1">
    <source>
        <dbReference type="EMBL" id="KAA6310598.1"/>
    </source>
</evidence>